<feature type="compositionally biased region" description="Low complexity" evidence="1">
    <location>
        <begin position="143"/>
        <end position="155"/>
    </location>
</feature>
<feature type="compositionally biased region" description="Low complexity" evidence="1">
    <location>
        <begin position="164"/>
        <end position="174"/>
    </location>
</feature>
<dbReference type="OrthoDB" id="442460at2759"/>
<accession>A0A913XRW9</accession>
<dbReference type="RefSeq" id="XP_020908740.1">
    <property type="nucleotide sequence ID" value="XM_021053081.2"/>
</dbReference>
<dbReference type="Gene3D" id="3.40.395.10">
    <property type="entry name" value="Adenoviral Proteinase, Chain A"/>
    <property type="match status" value="1"/>
</dbReference>
<feature type="compositionally biased region" description="Low complexity" evidence="1">
    <location>
        <begin position="54"/>
        <end position="67"/>
    </location>
</feature>
<dbReference type="InterPro" id="IPR038765">
    <property type="entry name" value="Papain-like_cys_pep_sf"/>
</dbReference>
<reference evidence="2" key="1">
    <citation type="submission" date="2022-11" db="UniProtKB">
        <authorList>
            <consortium name="EnsemblMetazoa"/>
        </authorList>
    </citation>
    <scope>IDENTIFICATION</scope>
</reference>
<dbReference type="GeneID" id="110246717"/>
<evidence type="ECO:0000313" key="2">
    <source>
        <dbReference type="EnsemblMetazoa" id="XP_020908740.1"/>
    </source>
</evidence>
<evidence type="ECO:0000313" key="3">
    <source>
        <dbReference type="Proteomes" id="UP000887567"/>
    </source>
</evidence>
<organism evidence="2 3">
    <name type="scientific">Exaiptasia diaphana</name>
    <name type="common">Tropical sea anemone</name>
    <name type="synonym">Aiptasia pulchella</name>
    <dbReference type="NCBI Taxonomy" id="2652724"/>
    <lineage>
        <taxon>Eukaryota</taxon>
        <taxon>Metazoa</taxon>
        <taxon>Cnidaria</taxon>
        <taxon>Anthozoa</taxon>
        <taxon>Hexacorallia</taxon>
        <taxon>Actiniaria</taxon>
        <taxon>Aiptasiidae</taxon>
        <taxon>Exaiptasia</taxon>
    </lineage>
</organism>
<dbReference type="SUPFAM" id="SSF54001">
    <property type="entry name" value="Cysteine proteinases"/>
    <property type="match status" value="1"/>
</dbReference>
<feature type="compositionally biased region" description="Polar residues" evidence="1">
    <location>
        <begin position="69"/>
        <end position="136"/>
    </location>
</feature>
<feature type="compositionally biased region" description="Polar residues" evidence="1">
    <location>
        <begin position="8"/>
        <end position="25"/>
    </location>
</feature>
<dbReference type="Proteomes" id="UP000887567">
    <property type="component" value="Unplaced"/>
</dbReference>
<dbReference type="EnsemblMetazoa" id="XM_021053081.2">
    <property type="protein sequence ID" value="XP_020908740.1"/>
    <property type="gene ID" value="LOC110246717"/>
</dbReference>
<dbReference type="AlphaFoldDB" id="A0A913XRW9"/>
<protein>
    <submittedName>
        <fullName evidence="2">Uncharacterized protein</fullName>
    </submittedName>
</protein>
<feature type="region of interest" description="Disordered" evidence="1">
    <location>
        <begin position="1"/>
        <end position="174"/>
    </location>
</feature>
<keyword evidence="3" id="KW-1185">Reference proteome</keyword>
<dbReference type="KEGG" id="epa:110246717"/>
<name>A0A913XRW9_EXADI</name>
<sequence>MLRKTYNVHVTINSPEKTSSKNPCDSDSDDSLFTSIFDDLPSSVQCPAPPNPSSPLTSTSASPTHPLFNMSSQLPAHPSTSLPSPSPAQPSTSLQSPAQPSTSLQSPAQPSTSLQSPAQPSTSLQSPARPSTSLQSPARPCISLTSPTCSKPSTTDDSDDEETTVLVTSPTSSSWRSKYSDLITKEELKCLQEGEKLNDLIIDASLNYIMFERCQNADSSRLHIMSTLFYTRISNRVKNIALKGHPAKLKIKTEREVWESAKG</sequence>
<proteinExistence type="predicted"/>
<evidence type="ECO:0000256" key="1">
    <source>
        <dbReference type="SAM" id="MobiDB-lite"/>
    </source>
</evidence>